<dbReference type="InterPro" id="IPR043171">
    <property type="entry name" value="Ap4A_phos1/2-like"/>
</dbReference>
<dbReference type="PANTHER" id="PTHR38420">
    <property type="entry name" value="AP-4-A PHOSPHORYLASE II"/>
    <property type="match status" value="1"/>
</dbReference>
<feature type="domain" description="Ap4A phosphorylase 1/2 N-terminal" evidence="3">
    <location>
        <begin position="47"/>
        <end position="170"/>
    </location>
</feature>
<feature type="active site" description="Nucleophile" evidence="1">
    <location>
        <position position="163"/>
    </location>
</feature>
<dbReference type="PANTHER" id="PTHR38420:SF1">
    <property type="entry name" value="PUTATIVE (AFU_ORTHOLOGUE AFUA_5G14690)-RELATED"/>
    <property type="match status" value="1"/>
</dbReference>
<dbReference type="SUPFAM" id="SSF54197">
    <property type="entry name" value="HIT-like"/>
    <property type="match status" value="1"/>
</dbReference>
<reference evidence="4" key="1">
    <citation type="journal article" date="2022" name="DNA Res.">
        <title>Genome analysis of five recently described species of the CUG-Ser clade uncovers Candida theae as a new hybrid lineage with pathogenic potential in the Candida parapsilosis species complex.</title>
        <authorList>
            <person name="Mixao V."/>
            <person name="Del Olmo V."/>
            <person name="Hegedusova E."/>
            <person name="Saus E."/>
            <person name="Pryszcz L."/>
            <person name="Cillingova A."/>
            <person name="Nosek J."/>
            <person name="Gabaldon T."/>
        </authorList>
    </citation>
    <scope>NUCLEOTIDE SEQUENCE</scope>
    <source>
        <strain evidence="4">CBS 10844</strain>
    </source>
</reference>
<dbReference type="Pfam" id="PF19327">
    <property type="entry name" value="Ap4A_phos_N"/>
    <property type="match status" value="1"/>
</dbReference>
<dbReference type="InterPro" id="IPR036265">
    <property type="entry name" value="HIT-like_sf"/>
</dbReference>
<dbReference type="Proteomes" id="UP001202479">
    <property type="component" value="Unassembled WGS sequence"/>
</dbReference>
<dbReference type="GO" id="GO:0005524">
    <property type="term" value="F:ATP binding"/>
    <property type="evidence" value="ECO:0007669"/>
    <property type="project" value="InterPro"/>
</dbReference>
<proteinExistence type="predicted"/>
<protein>
    <submittedName>
        <fullName evidence="4">APA2</fullName>
    </submittedName>
</protein>
<evidence type="ECO:0000259" key="3">
    <source>
        <dbReference type="Pfam" id="PF19327"/>
    </source>
</evidence>
<dbReference type="Pfam" id="PF09830">
    <property type="entry name" value="ATP_transf"/>
    <property type="match status" value="1"/>
</dbReference>
<dbReference type="GO" id="GO:0003877">
    <property type="term" value="F:ATP:ADP adenylyltransferase activity"/>
    <property type="evidence" value="ECO:0007669"/>
    <property type="project" value="InterPro"/>
</dbReference>
<evidence type="ECO:0000259" key="2">
    <source>
        <dbReference type="Pfam" id="PF09830"/>
    </source>
</evidence>
<evidence type="ECO:0000313" key="5">
    <source>
        <dbReference type="Proteomes" id="UP001202479"/>
    </source>
</evidence>
<comment type="caution">
    <text evidence="4">The sequence shown here is derived from an EMBL/GenBank/DDBJ whole genome shotgun (WGS) entry which is preliminary data.</text>
</comment>
<dbReference type="GeneID" id="73381775"/>
<dbReference type="EMBL" id="JAHUZD010000138">
    <property type="protein sequence ID" value="KAI3403100.1"/>
    <property type="molecule type" value="Genomic_DNA"/>
</dbReference>
<dbReference type="InterPro" id="IPR045759">
    <property type="entry name" value="Ap4A_phos1/2_N"/>
</dbReference>
<dbReference type="InterPro" id="IPR019200">
    <property type="entry name" value="ATP_adenylylTrfase_C"/>
</dbReference>
<sequence length="319" mass="36336">MDSFDIPEDFYETLNEKYEQAVKNNHILFNGDAAVNELVKVKASELTIDFQLTLLTSLAHKPEQGDRESNPFEKPEPELTILNNYGPNKEFRVVFNKFPVVPLHFLLVTKEFQSQNSPLSPAELFASYKILSKVVEKSKRNNSEWFAFFNCGPESGASQPHKHIQFMIQPPPSMQFKPYAETLALQAETVSAKSKPFQSNNLPFAHFLIKLPDESHVDENVLATSFTALLQRTLTVLRSNEQKQISYNFIMTPSYMLMVPRATAKYEGKLGINSCGFQGLILCKNEELFEMVKQKGPLDILRAVGFPNTTDIPEDEYHY</sequence>
<evidence type="ECO:0000313" key="4">
    <source>
        <dbReference type="EMBL" id="KAI3403100.1"/>
    </source>
</evidence>
<name>A0AAI9WWD3_9ASCO</name>
<organism evidence="4 5">
    <name type="scientific">Candida oxycetoniae</name>
    <dbReference type="NCBI Taxonomy" id="497107"/>
    <lineage>
        <taxon>Eukaryota</taxon>
        <taxon>Fungi</taxon>
        <taxon>Dikarya</taxon>
        <taxon>Ascomycota</taxon>
        <taxon>Saccharomycotina</taxon>
        <taxon>Pichiomycetes</taxon>
        <taxon>Debaryomycetaceae</taxon>
        <taxon>Candida/Lodderomyces clade</taxon>
        <taxon>Candida</taxon>
    </lineage>
</organism>
<dbReference type="Gene3D" id="3.30.428.70">
    <property type="match status" value="1"/>
</dbReference>
<dbReference type="AlphaFoldDB" id="A0AAI9WWD3"/>
<evidence type="ECO:0000256" key="1">
    <source>
        <dbReference type="PIRSR" id="PIRSR000846-1"/>
    </source>
</evidence>
<dbReference type="RefSeq" id="XP_049178847.1">
    <property type="nucleotide sequence ID" value="XM_049325570.1"/>
</dbReference>
<gene>
    <name evidence="4" type="ORF">KGF56_004160</name>
</gene>
<accession>A0AAI9WWD3</accession>
<feature type="domain" description="ATP adenylyltransferase C-terminal" evidence="2">
    <location>
        <begin position="201"/>
        <end position="307"/>
    </location>
</feature>
<dbReference type="GO" id="GO:0009117">
    <property type="term" value="P:nucleotide metabolic process"/>
    <property type="evidence" value="ECO:0007669"/>
    <property type="project" value="InterPro"/>
</dbReference>
<keyword evidence="5" id="KW-1185">Reference proteome</keyword>
<dbReference type="PIRSF" id="PIRSF000846">
    <property type="entry name" value="ATP_adenylyltr"/>
    <property type="match status" value="1"/>
</dbReference>
<dbReference type="InterPro" id="IPR009163">
    <property type="entry name" value="Ap4A_phos1/2"/>
</dbReference>